<dbReference type="EMBL" id="CP012898">
    <property type="protein sequence ID" value="ALJ05146.1"/>
    <property type="molecule type" value="Genomic_DNA"/>
</dbReference>
<organism evidence="2 3">
    <name type="scientific">Pseudalgibacter alginicilyticus</name>
    <dbReference type="NCBI Taxonomy" id="1736674"/>
    <lineage>
        <taxon>Bacteria</taxon>
        <taxon>Pseudomonadati</taxon>
        <taxon>Bacteroidota</taxon>
        <taxon>Flavobacteriia</taxon>
        <taxon>Flavobacteriales</taxon>
        <taxon>Flavobacteriaceae</taxon>
        <taxon>Pseudalgibacter</taxon>
    </lineage>
</organism>
<dbReference type="STRING" id="1736674.APS56_08420"/>
<gene>
    <name evidence="2" type="ORF">APS56_08420</name>
</gene>
<evidence type="ECO:0000313" key="2">
    <source>
        <dbReference type="EMBL" id="ALJ05146.1"/>
    </source>
</evidence>
<dbReference type="GO" id="GO:0004177">
    <property type="term" value="F:aminopeptidase activity"/>
    <property type="evidence" value="ECO:0007669"/>
    <property type="project" value="TreeGrafter"/>
</dbReference>
<reference evidence="2 3" key="1">
    <citation type="submission" date="2015-10" db="EMBL/GenBank/DDBJ databases">
        <authorList>
            <person name="Gilbert D.G."/>
        </authorList>
    </citation>
    <scope>NUCLEOTIDE SEQUENCE [LARGE SCALE GENOMIC DNA]</scope>
    <source>
        <strain evidence="3">HZ-22</strain>
    </source>
</reference>
<dbReference type="AlphaFoldDB" id="A0A0P0DAR9"/>
<sequence length="283" mass="33849">MQVFMILENYSFESKVILGIFFAILLYMMIHFLVKMIEMAYVLKYRKPFYTHLYFTLKKLNKNQKSFLENHFVFYKKLTRKQKKHFEHRVASFINDKDFIGRDGVVVTDKMKVLISATGIMLTFGFRDFYIGLISKIVIYPTRFFSKINNEYHKGEFNPKLKALVLSWEDFKLGYEDSHDNVNLGIHEFAHAIHLNSIKERDVSSTIFSDLFQELTDLLSQKESLRLKLLDSEYFRAYGYTNQFEFFAVIVENFIETPDEFRSQFPEVYYKVKQMLNFNFLGY</sequence>
<dbReference type="InterPro" id="IPR010384">
    <property type="entry name" value="MtfA_fam"/>
</dbReference>
<keyword evidence="1" id="KW-0812">Transmembrane</keyword>
<name>A0A0P0DAR9_9FLAO</name>
<feature type="transmembrane region" description="Helical" evidence="1">
    <location>
        <begin position="16"/>
        <end position="37"/>
    </location>
</feature>
<dbReference type="CDD" id="cd20170">
    <property type="entry name" value="Peptidase_M90-like"/>
    <property type="match status" value="1"/>
</dbReference>
<accession>A0A0P0DAR9</accession>
<keyword evidence="3" id="KW-1185">Reference proteome</keyword>
<dbReference type="SUPFAM" id="SSF55486">
    <property type="entry name" value="Metalloproteases ('zincins'), catalytic domain"/>
    <property type="match status" value="1"/>
</dbReference>
<proteinExistence type="predicted"/>
<protein>
    <recommendedName>
        <fullName evidence="4">DgsA anti-repressor MtfA</fullName>
    </recommendedName>
</protein>
<keyword evidence="1" id="KW-1133">Transmembrane helix</keyword>
<dbReference type="GO" id="GO:0005829">
    <property type="term" value="C:cytosol"/>
    <property type="evidence" value="ECO:0007669"/>
    <property type="project" value="TreeGrafter"/>
</dbReference>
<evidence type="ECO:0000256" key="1">
    <source>
        <dbReference type="SAM" id="Phobius"/>
    </source>
</evidence>
<dbReference type="KEGG" id="ahz:APS56_08420"/>
<dbReference type="Proteomes" id="UP000057981">
    <property type="component" value="Chromosome"/>
</dbReference>
<dbReference type="Pfam" id="PF06167">
    <property type="entry name" value="Peptidase_M90"/>
    <property type="match status" value="1"/>
</dbReference>
<evidence type="ECO:0000313" key="3">
    <source>
        <dbReference type="Proteomes" id="UP000057981"/>
    </source>
</evidence>
<dbReference type="InterPro" id="IPR042252">
    <property type="entry name" value="MtfA_N"/>
</dbReference>
<dbReference type="PANTHER" id="PTHR30164:SF2">
    <property type="entry name" value="PROTEIN MTFA"/>
    <property type="match status" value="1"/>
</dbReference>
<keyword evidence="1" id="KW-0472">Membrane</keyword>
<evidence type="ECO:0008006" key="4">
    <source>
        <dbReference type="Google" id="ProtNLM"/>
    </source>
</evidence>
<dbReference type="PANTHER" id="PTHR30164">
    <property type="entry name" value="MTFA PEPTIDASE"/>
    <property type="match status" value="1"/>
</dbReference>
<dbReference type="Gene3D" id="1.10.472.150">
    <property type="entry name" value="Glucose-regulated metallo-peptidase M90, N-terminal domain"/>
    <property type="match status" value="1"/>
</dbReference>